<dbReference type="PRINTS" id="PR01543">
    <property type="entry name" value="ANATRNSFRASE"/>
</dbReference>
<name>B1ZTN6_OPITP</name>
<dbReference type="Proteomes" id="UP000007013">
    <property type="component" value="Chromosome"/>
</dbReference>
<sequence length="267" mass="29851">MNLDAYFARIGYTGPHRATLETLSAIHAAHAEAIPFENLDVLLGRPISLDPAAVFQKLVTERRGGYCFEQNILLGGVLRELGFQVTPLIARVRWQVPTEVATPQTHMVLRVDLDGVAWLADAGFGGVGLTAPIQIVPDIDQGTPPEGRRLLRDDRIYRQQVRFDSEWLDVYRFALDPVPPIDFEVANWFTSAHPKSRFRQLLMVARVDGDRRLTIQNREFIVRQVGRPAEKNAIGSADELLALLAERFGLYFPAGTRFGPPGSPWPS</sequence>
<dbReference type="AlphaFoldDB" id="B1ZTN6"/>
<dbReference type="PANTHER" id="PTHR11786:SF0">
    <property type="entry name" value="ARYLAMINE N-ACETYLTRANSFERASE 4-RELATED"/>
    <property type="match status" value="1"/>
</dbReference>
<keyword evidence="3" id="KW-0808">Transferase</keyword>
<evidence type="ECO:0000256" key="2">
    <source>
        <dbReference type="RuleBase" id="RU003452"/>
    </source>
</evidence>
<dbReference type="EMBL" id="CP001032">
    <property type="protein sequence ID" value="ACB74822.1"/>
    <property type="molecule type" value="Genomic_DNA"/>
</dbReference>
<dbReference type="PANTHER" id="PTHR11786">
    <property type="entry name" value="N-HYDROXYARYLAMINE O-ACETYLTRANSFERASE"/>
    <property type="match status" value="1"/>
</dbReference>
<protein>
    <submittedName>
        <fullName evidence="3">Arylamine N-acetyltransferase</fullName>
        <ecNumber evidence="3">2.3.1.5</ecNumber>
    </submittedName>
</protein>
<dbReference type="EC" id="2.3.1.5" evidence="3"/>
<evidence type="ECO:0000313" key="3">
    <source>
        <dbReference type="EMBL" id="ACB74822.1"/>
    </source>
</evidence>
<dbReference type="RefSeq" id="WP_012374360.1">
    <property type="nucleotide sequence ID" value="NC_010571.1"/>
</dbReference>
<dbReference type="KEGG" id="ote:Oter_1538"/>
<dbReference type="Pfam" id="PF00797">
    <property type="entry name" value="Acetyltransf_2"/>
    <property type="match status" value="1"/>
</dbReference>
<dbReference type="InterPro" id="IPR001447">
    <property type="entry name" value="Arylamine_N-AcTrfase"/>
</dbReference>
<comment type="similarity">
    <text evidence="1 2">Belongs to the arylamine N-acetyltransferase family.</text>
</comment>
<gene>
    <name evidence="3" type="ordered locus">Oter_1538</name>
</gene>
<keyword evidence="3" id="KW-0012">Acyltransferase</keyword>
<dbReference type="HOGENOM" id="CLU_049918_1_1_0"/>
<evidence type="ECO:0000313" key="4">
    <source>
        <dbReference type="Proteomes" id="UP000007013"/>
    </source>
</evidence>
<organism evidence="3 4">
    <name type="scientific">Opitutus terrae (strain DSM 11246 / JCM 15787 / PB90-1)</name>
    <dbReference type="NCBI Taxonomy" id="452637"/>
    <lineage>
        <taxon>Bacteria</taxon>
        <taxon>Pseudomonadati</taxon>
        <taxon>Verrucomicrobiota</taxon>
        <taxon>Opitutia</taxon>
        <taxon>Opitutales</taxon>
        <taxon>Opitutaceae</taxon>
        <taxon>Opitutus</taxon>
    </lineage>
</organism>
<keyword evidence="4" id="KW-1185">Reference proteome</keyword>
<dbReference type="Gene3D" id="3.30.2140.10">
    <property type="entry name" value="Arylamine N-acetyltransferase"/>
    <property type="match status" value="1"/>
</dbReference>
<dbReference type="eggNOG" id="COG2162">
    <property type="taxonomic scope" value="Bacteria"/>
</dbReference>
<dbReference type="SUPFAM" id="SSF54001">
    <property type="entry name" value="Cysteine proteinases"/>
    <property type="match status" value="1"/>
</dbReference>
<dbReference type="STRING" id="452637.Oter_1538"/>
<proteinExistence type="inferred from homology"/>
<evidence type="ECO:0000256" key="1">
    <source>
        <dbReference type="ARBA" id="ARBA00006547"/>
    </source>
</evidence>
<dbReference type="GO" id="GO:0004060">
    <property type="term" value="F:arylamine N-acetyltransferase activity"/>
    <property type="evidence" value="ECO:0007669"/>
    <property type="project" value="UniProtKB-EC"/>
</dbReference>
<accession>B1ZTN6</accession>
<dbReference type="InterPro" id="IPR038765">
    <property type="entry name" value="Papain-like_cys_pep_sf"/>
</dbReference>
<reference evidence="3 4" key="1">
    <citation type="journal article" date="2011" name="J. Bacteriol.">
        <title>Genome sequence of the verrucomicrobium Opitutus terrae PB90-1, an abundant inhabitant of rice paddy soil ecosystems.</title>
        <authorList>
            <person name="van Passel M.W."/>
            <person name="Kant R."/>
            <person name="Palva A."/>
            <person name="Copeland A."/>
            <person name="Lucas S."/>
            <person name="Lapidus A."/>
            <person name="Glavina del Rio T."/>
            <person name="Pitluck S."/>
            <person name="Goltsman E."/>
            <person name="Clum A."/>
            <person name="Sun H."/>
            <person name="Schmutz J."/>
            <person name="Larimer F.W."/>
            <person name="Land M.L."/>
            <person name="Hauser L."/>
            <person name="Kyrpides N."/>
            <person name="Mikhailova N."/>
            <person name="Richardson P.P."/>
            <person name="Janssen P.H."/>
            <person name="de Vos W.M."/>
            <person name="Smidt H."/>
        </authorList>
    </citation>
    <scope>NUCLEOTIDE SEQUENCE [LARGE SCALE GENOMIC DNA]</scope>
    <source>
        <strain evidence="4">DSM 11246 / JCM 15787 / PB90-1</strain>
    </source>
</reference>
<dbReference type="Gene3D" id="2.40.128.150">
    <property type="entry name" value="Cysteine proteinases"/>
    <property type="match status" value="1"/>
</dbReference>